<evidence type="ECO:0000256" key="1">
    <source>
        <dbReference type="SAM" id="Coils"/>
    </source>
</evidence>
<dbReference type="Pfam" id="PF13514">
    <property type="entry name" value="AAA_27"/>
    <property type="match status" value="1"/>
</dbReference>
<evidence type="ECO:0000256" key="2">
    <source>
        <dbReference type="SAM" id="MobiDB-lite"/>
    </source>
</evidence>
<evidence type="ECO:0000313" key="5">
    <source>
        <dbReference type="Proteomes" id="UP000192746"/>
    </source>
</evidence>
<comment type="caution">
    <text evidence="4">The sequence shown here is derived from an EMBL/GenBank/DDBJ whole genome shotgun (WGS) entry which is preliminary data.</text>
</comment>
<dbReference type="InterPro" id="IPR027417">
    <property type="entry name" value="P-loop_NTPase"/>
</dbReference>
<reference evidence="4 5" key="1">
    <citation type="submission" date="2013-04" db="EMBL/GenBank/DDBJ databases">
        <title>Zunongwangia sp. 22II14-10F7 Genome Sequencing.</title>
        <authorList>
            <person name="Lai Q."/>
            <person name="Shao Z."/>
        </authorList>
    </citation>
    <scope>NUCLEOTIDE SEQUENCE [LARGE SCALE GENOMIC DNA]</scope>
    <source>
        <strain evidence="4 5">22II14-10F7</strain>
    </source>
</reference>
<dbReference type="OrthoDB" id="1698838at2"/>
<dbReference type="GO" id="GO:0016887">
    <property type="term" value="F:ATP hydrolysis activity"/>
    <property type="evidence" value="ECO:0007669"/>
    <property type="project" value="InterPro"/>
</dbReference>
<feature type="compositionally biased region" description="Basic and acidic residues" evidence="2">
    <location>
        <begin position="404"/>
        <end position="423"/>
    </location>
</feature>
<protein>
    <recommendedName>
        <fullName evidence="3">YhaN AAA domain-containing protein</fullName>
    </recommendedName>
</protein>
<feature type="domain" description="YhaN AAA" evidence="3">
    <location>
        <begin position="6"/>
        <end position="62"/>
    </location>
</feature>
<dbReference type="GO" id="GO:0006302">
    <property type="term" value="P:double-strand break repair"/>
    <property type="evidence" value="ECO:0007669"/>
    <property type="project" value="InterPro"/>
</dbReference>
<dbReference type="PANTHER" id="PTHR32114:SF2">
    <property type="entry name" value="ABC TRANSPORTER ABCH.3"/>
    <property type="match status" value="1"/>
</dbReference>
<dbReference type="AlphaFoldDB" id="A0A1Y1SY82"/>
<dbReference type="InterPro" id="IPR038734">
    <property type="entry name" value="YhaN_AAA"/>
</dbReference>
<dbReference type="Proteomes" id="UP000192746">
    <property type="component" value="Unassembled WGS sequence"/>
</dbReference>
<feature type="coiled-coil region" evidence="1">
    <location>
        <begin position="235"/>
        <end position="269"/>
    </location>
</feature>
<keyword evidence="5" id="KW-1185">Reference proteome</keyword>
<dbReference type="SUPFAM" id="SSF52540">
    <property type="entry name" value="P-loop containing nucleoside triphosphate hydrolases"/>
    <property type="match status" value="1"/>
</dbReference>
<dbReference type="PANTHER" id="PTHR32114">
    <property type="entry name" value="ABC TRANSPORTER ABCH.3"/>
    <property type="match status" value="1"/>
</dbReference>
<feature type="coiled-coil region" evidence="1">
    <location>
        <begin position="306"/>
        <end position="347"/>
    </location>
</feature>
<proteinExistence type="predicted"/>
<accession>A0A1Y1SY82</accession>
<dbReference type="STRING" id="1185767.IIF7_19514"/>
<keyword evidence="1" id="KW-0175">Coiled coil</keyword>
<gene>
    <name evidence="4" type="ORF">IIF7_19514</name>
</gene>
<sequence>MRKEIKLKSLKLSYFRGIQRKEINFQNHHTNIFGKNEAGKTTLVDSWSWLLFGKDSNGNSQFEVKPLDKYNNYLSGVETEVVGVLDVNGEEVELKRILKENWSRPKGQEQKVFKGNVTDFYWNDVPMKLKEYTAKVQNILDENIFKLITNPLAFDALPWKERRAVLIEMCGDVSDNDLAQSNPKYESLVKVLSNKTLEEYKKEVAAKRLKLIKDREAIPTRIDEVYRGMPEDRDFDVIREKINFKNEELAEVEANINDKSKAQNALYEERSKTNSKIHQLKTELQNIKFEIERNVKASQTQDTTKLDELTRKIKSKKEAIADYEAAVKRFETSIQDIDKQRDRLREQWHTENAKSFEFNESECKCPTCKRAFEAEDIAVKRTELETNFNQAKQNKLAEIQKNGGELKEQSEKLSQRIKDAQRG</sequence>
<name>A0A1Y1SY82_9FLAO</name>
<evidence type="ECO:0000259" key="3">
    <source>
        <dbReference type="Pfam" id="PF13514"/>
    </source>
</evidence>
<dbReference type="Gene3D" id="3.40.50.300">
    <property type="entry name" value="P-loop containing nucleotide triphosphate hydrolases"/>
    <property type="match status" value="1"/>
</dbReference>
<feature type="region of interest" description="Disordered" evidence="2">
    <location>
        <begin position="401"/>
        <end position="423"/>
    </location>
</feature>
<organism evidence="4 5">
    <name type="scientific">Zunongwangia atlantica 22II14-10F7</name>
    <dbReference type="NCBI Taxonomy" id="1185767"/>
    <lineage>
        <taxon>Bacteria</taxon>
        <taxon>Pseudomonadati</taxon>
        <taxon>Bacteroidota</taxon>
        <taxon>Flavobacteriia</taxon>
        <taxon>Flavobacteriales</taxon>
        <taxon>Flavobacteriaceae</taxon>
        <taxon>Zunongwangia</taxon>
    </lineage>
</organism>
<evidence type="ECO:0000313" key="4">
    <source>
        <dbReference type="EMBL" id="ORL43719.1"/>
    </source>
</evidence>
<dbReference type="EMBL" id="ARYN01000027">
    <property type="protein sequence ID" value="ORL43719.1"/>
    <property type="molecule type" value="Genomic_DNA"/>
</dbReference>
<dbReference type="RefSeq" id="WP_084843364.1">
    <property type="nucleotide sequence ID" value="NZ_ARYN01000027.1"/>
</dbReference>